<dbReference type="Proteomes" id="UP000680304">
    <property type="component" value="Unassembled WGS sequence"/>
</dbReference>
<evidence type="ECO:0000313" key="2">
    <source>
        <dbReference type="EMBL" id="GIQ66710.1"/>
    </source>
</evidence>
<evidence type="ECO:0000313" key="3">
    <source>
        <dbReference type="Proteomes" id="UP000680304"/>
    </source>
</evidence>
<keyword evidence="3" id="KW-1185">Reference proteome</keyword>
<accession>A0ABQ4NEQ6</accession>
<reference evidence="2 3" key="1">
    <citation type="submission" date="2021-04" db="EMBL/GenBank/DDBJ databases">
        <title>Draft genome sequence of Paenibacillus cisolokensis, LC2-13A.</title>
        <authorList>
            <person name="Uke A."/>
            <person name="Chhe C."/>
            <person name="Baramee S."/>
            <person name="Kosugi A."/>
        </authorList>
    </citation>
    <scope>NUCLEOTIDE SEQUENCE [LARGE SCALE GENOMIC DNA]</scope>
    <source>
        <strain evidence="2 3">LC2-13A</strain>
    </source>
</reference>
<gene>
    <name evidence="2" type="ORF">PACILC2_52780</name>
</gene>
<evidence type="ECO:0000259" key="1">
    <source>
        <dbReference type="SMART" id="SM00635"/>
    </source>
</evidence>
<dbReference type="InterPro" id="IPR003343">
    <property type="entry name" value="Big_2"/>
</dbReference>
<dbReference type="Pfam" id="PF02368">
    <property type="entry name" value="Big_2"/>
    <property type="match status" value="1"/>
</dbReference>
<organism evidence="2 3">
    <name type="scientific">Paenibacillus cisolokensis</name>
    <dbReference type="NCBI Taxonomy" id="1658519"/>
    <lineage>
        <taxon>Bacteria</taxon>
        <taxon>Bacillati</taxon>
        <taxon>Bacillota</taxon>
        <taxon>Bacilli</taxon>
        <taxon>Bacillales</taxon>
        <taxon>Paenibacillaceae</taxon>
        <taxon>Paenibacillus</taxon>
    </lineage>
</organism>
<dbReference type="SMART" id="SM00635">
    <property type="entry name" value="BID_2"/>
    <property type="match status" value="1"/>
</dbReference>
<name>A0ABQ4NEQ6_9BACL</name>
<sequence>MVILTCEKDLINSANDDLEHGIAGGLACPVNIANDATTVYVGSATQLTWTSADDAPVVFESSNPEVATVDAKGLVTGVSEGTATITIKNATNENITDSVIVTVEEVPEVKTITLTPSATPIDEIYGGQNKTYTATVYNGTTPTDASVEWALYSDDQVSSTTLAAITAQDGTTCTIKANSNQQYGYVQLKCSLADDPSVFVWQRIRIRSLF</sequence>
<dbReference type="InterPro" id="IPR008964">
    <property type="entry name" value="Invasin/intimin_cell_adhesion"/>
</dbReference>
<comment type="caution">
    <text evidence="2">The sequence shown here is derived from an EMBL/GenBank/DDBJ whole genome shotgun (WGS) entry which is preliminary data.</text>
</comment>
<proteinExistence type="predicted"/>
<feature type="domain" description="BIG2" evidence="1">
    <location>
        <begin position="26"/>
        <end position="99"/>
    </location>
</feature>
<dbReference type="SUPFAM" id="SSF49373">
    <property type="entry name" value="Invasin/intimin cell-adhesion fragments"/>
    <property type="match status" value="1"/>
</dbReference>
<protein>
    <recommendedName>
        <fullName evidence="1">BIG2 domain-containing protein</fullName>
    </recommendedName>
</protein>
<dbReference type="Gene3D" id="2.60.40.1080">
    <property type="match status" value="1"/>
</dbReference>
<dbReference type="EMBL" id="BOVJ01000203">
    <property type="protein sequence ID" value="GIQ66710.1"/>
    <property type="molecule type" value="Genomic_DNA"/>
</dbReference>